<accession>A0ABN7B1M7</accession>
<proteinExistence type="predicted"/>
<sequence length="76" mass="8123">MGYQPVSGPPGLAGPLADVTDRWASDVMQDSGSPYFIPDSLLQTPRSHVDASSCPRFSVNSSLKFSQYVACLSVET</sequence>
<dbReference type="Proteomes" id="UP001307889">
    <property type="component" value="Chromosome 9"/>
</dbReference>
<protein>
    <submittedName>
        <fullName evidence="1">Uncharacterized protein</fullName>
    </submittedName>
</protein>
<name>A0ABN7B1M7_9HEMI</name>
<reference evidence="1 2" key="1">
    <citation type="submission" date="2023-09" db="EMBL/GenBank/DDBJ databases">
        <title>Nesidiocoris tenuis whole genome shotgun sequence.</title>
        <authorList>
            <person name="Shibata T."/>
            <person name="Shimoda M."/>
            <person name="Kobayashi T."/>
            <person name="Uehara T."/>
        </authorList>
    </citation>
    <scope>NUCLEOTIDE SEQUENCE [LARGE SCALE GENOMIC DNA]</scope>
    <source>
        <strain evidence="1 2">Japan</strain>
    </source>
</reference>
<keyword evidence="2" id="KW-1185">Reference proteome</keyword>
<gene>
    <name evidence="1" type="ORF">NTJ_11139</name>
</gene>
<dbReference type="EMBL" id="AP028917">
    <property type="protein sequence ID" value="BES98323.1"/>
    <property type="molecule type" value="Genomic_DNA"/>
</dbReference>
<organism evidence="1 2">
    <name type="scientific">Nesidiocoris tenuis</name>
    <dbReference type="NCBI Taxonomy" id="355587"/>
    <lineage>
        <taxon>Eukaryota</taxon>
        <taxon>Metazoa</taxon>
        <taxon>Ecdysozoa</taxon>
        <taxon>Arthropoda</taxon>
        <taxon>Hexapoda</taxon>
        <taxon>Insecta</taxon>
        <taxon>Pterygota</taxon>
        <taxon>Neoptera</taxon>
        <taxon>Paraneoptera</taxon>
        <taxon>Hemiptera</taxon>
        <taxon>Heteroptera</taxon>
        <taxon>Panheteroptera</taxon>
        <taxon>Cimicomorpha</taxon>
        <taxon>Miridae</taxon>
        <taxon>Dicyphina</taxon>
        <taxon>Nesidiocoris</taxon>
    </lineage>
</organism>
<evidence type="ECO:0000313" key="1">
    <source>
        <dbReference type="EMBL" id="BES98323.1"/>
    </source>
</evidence>
<evidence type="ECO:0000313" key="2">
    <source>
        <dbReference type="Proteomes" id="UP001307889"/>
    </source>
</evidence>